<feature type="compositionally biased region" description="Polar residues" evidence="1">
    <location>
        <begin position="22"/>
        <end position="31"/>
    </location>
</feature>
<evidence type="ECO:0000256" key="1">
    <source>
        <dbReference type="SAM" id="MobiDB-lite"/>
    </source>
</evidence>
<reference evidence="3" key="1">
    <citation type="submission" date="2023-08" db="EMBL/GenBank/DDBJ databases">
        <title>Black Yeasts Isolated from many extreme environments.</title>
        <authorList>
            <person name="Coleine C."/>
            <person name="Stajich J.E."/>
            <person name="Selbmann L."/>
        </authorList>
    </citation>
    <scope>NUCLEOTIDE SEQUENCE</scope>
    <source>
        <strain evidence="3">CCFEE 5401</strain>
    </source>
</reference>
<sequence>MARGNQREKAREKNQEKMAGQKNKNGMTGSEQQREKDKVAAIMQAKQAAALAKKEADGKK</sequence>
<dbReference type="InterPro" id="IPR007513">
    <property type="entry name" value="SERF-like_N"/>
</dbReference>
<dbReference type="Pfam" id="PF04419">
    <property type="entry name" value="SERF-like_N"/>
    <property type="match status" value="1"/>
</dbReference>
<name>A0AAN7YT51_9PEZI</name>
<evidence type="ECO:0000259" key="2">
    <source>
        <dbReference type="Pfam" id="PF04419"/>
    </source>
</evidence>
<evidence type="ECO:0000313" key="3">
    <source>
        <dbReference type="EMBL" id="KAK5116629.1"/>
    </source>
</evidence>
<feature type="compositionally biased region" description="Basic and acidic residues" evidence="1">
    <location>
        <begin position="1"/>
        <end position="16"/>
    </location>
</feature>
<protein>
    <recommendedName>
        <fullName evidence="2">Small EDRK-rich factor-like N-terminal domain-containing protein</fullName>
    </recommendedName>
</protein>
<gene>
    <name evidence="3" type="ORF">LTR62_007303</name>
</gene>
<comment type="caution">
    <text evidence="3">The sequence shown here is derived from an EMBL/GenBank/DDBJ whole genome shotgun (WGS) entry which is preliminary data.</text>
</comment>
<organism evidence="3 4">
    <name type="scientific">Meristemomyces frigidus</name>
    <dbReference type="NCBI Taxonomy" id="1508187"/>
    <lineage>
        <taxon>Eukaryota</taxon>
        <taxon>Fungi</taxon>
        <taxon>Dikarya</taxon>
        <taxon>Ascomycota</taxon>
        <taxon>Pezizomycotina</taxon>
        <taxon>Dothideomycetes</taxon>
        <taxon>Dothideomycetidae</taxon>
        <taxon>Mycosphaerellales</taxon>
        <taxon>Teratosphaeriaceae</taxon>
        <taxon>Meristemomyces</taxon>
    </lineage>
</organism>
<dbReference type="EMBL" id="JAVRRL010000007">
    <property type="protein sequence ID" value="KAK5116629.1"/>
    <property type="molecule type" value="Genomic_DNA"/>
</dbReference>
<feature type="domain" description="Small EDRK-rich factor-like N-terminal" evidence="2">
    <location>
        <begin position="1"/>
        <end position="36"/>
    </location>
</feature>
<dbReference type="Proteomes" id="UP001310890">
    <property type="component" value="Unassembled WGS sequence"/>
</dbReference>
<feature type="region of interest" description="Disordered" evidence="1">
    <location>
        <begin position="1"/>
        <end position="40"/>
    </location>
</feature>
<proteinExistence type="predicted"/>
<accession>A0AAN7YT51</accession>
<evidence type="ECO:0000313" key="4">
    <source>
        <dbReference type="Proteomes" id="UP001310890"/>
    </source>
</evidence>
<dbReference type="AlphaFoldDB" id="A0AAN7YT51"/>